<feature type="compositionally biased region" description="Basic and acidic residues" evidence="5">
    <location>
        <begin position="1535"/>
        <end position="1549"/>
    </location>
</feature>
<feature type="compositionally biased region" description="Basic and acidic residues" evidence="5">
    <location>
        <begin position="796"/>
        <end position="809"/>
    </location>
</feature>
<dbReference type="Pfam" id="PF01545">
    <property type="entry name" value="Cation_efflux"/>
    <property type="match status" value="1"/>
</dbReference>
<evidence type="ECO:0000256" key="5">
    <source>
        <dbReference type="SAM" id="MobiDB-lite"/>
    </source>
</evidence>
<evidence type="ECO:0000313" key="10">
    <source>
        <dbReference type="Proteomes" id="UP000758155"/>
    </source>
</evidence>
<dbReference type="Pfam" id="PF12868">
    <property type="entry name" value="DUF3824"/>
    <property type="match status" value="2"/>
</dbReference>
<feature type="compositionally biased region" description="Polar residues" evidence="5">
    <location>
        <begin position="810"/>
        <end position="821"/>
    </location>
</feature>
<dbReference type="GO" id="GO:0098771">
    <property type="term" value="P:inorganic ion homeostasis"/>
    <property type="evidence" value="ECO:0007669"/>
    <property type="project" value="UniProtKB-ARBA"/>
</dbReference>
<feature type="region of interest" description="Disordered" evidence="5">
    <location>
        <begin position="1212"/>
        <end position="1235"/>
    </location>
</feature>
<evidence type="ECO:0000256" key="4">
    <source>
        <dbReference type="ARBA" id="ARBA00023136"/>
    </source>
</evidence>
<evidence type="ECO:0000256" key="6">
    <source>
        <dbReference type="SAM" id="Phobius"/>
    </source>
</evidence>
<feature type="compositionally biased region" description="Pro residues" evidence="5">
    <location>
        <begin position="1351"/>
        <end position="1361"/>
    </location>
</feature>
<dbReference type="EMBL" id="SWKV01000007">
    <property type="protein sequence ID" value="KAF3045008.1"/>
    <property type="molecule type" value="Genomic_DNA"/>
</dbReference>
<feature type="compositionally biased region" description="Low complexity" evidence="5">
    <location>
        <begin position="1265"/>
        <end position="1274"/>
    </location>
</feature>
<comment type="subcellular location">
    <subcellularLocation>
        <location evidence="1">Membrane</location>
        <topology evidence="1">Multi-pass membrane protein</topology>
    </subcellularLocation>
</comment>
<feature type="compositionally biased region" description="Basic residues" evidence="5">
    <location>
        <begin position="77"/>
        <end position="89"/>
    </location>
</feature>
<dbReference type="PANTHER" id="PTHR35487:SF1">
    <property type="entry name" value="DUF3824 DOMAIN-CONTAINING PROTEIN"/>
    <property type="match status" value="1"/>
</dbReference>
<name>A0A9P4WYC1_9PLEO</name>
<feature type="compositionally biased region" description="Basic residues" evidence="5">
    <location>
        <begin position="1217"/>
        <end position="1229"/>
    </location>
</feature>
<feature type="transmembrane region" description="Helical" evidence="6">
    <location>
        <begin position="476"/>
        <end position="495"/>
    </location>
</feature>
<dbReference type="InterPro" id="IPR024436">
    <property type="entry name" value="DUF3824"/>
</dbReference>
<dbReference type="InterPro" id="IPR058533">
    <property type="entry name" value="Cation_efflux_TM"/>
</dbReference>
<dbReference type="GO" id="GO:0030003">
    <property type="term" value="P:intracellular monoatomic cation homeostasis"/>
    <property type="evidence" value="ECO:0007669"/>
    <property type="project" value="UniProtKB-ARBA"/>
</dbReference>
<feature type="transmembrane region" description="Helical" evidence="6">
    <location>
        <begin position="624"/>
        <end position="643"/>
    </location>
</feature>
<feature type="transmembrane region" description="Helical" evidence="6">
    <location>
        <begin position="313"/>
        <end position="331"/>
    </location>
</feature>
<reference evidence="9" key="1">
    <citation type="submission" date="2019-04" db="EMBL/GenBank/DDBJ databases">
        <title>Sequencing of skin fungus with MAO and IRED activity.</title>
        <authorList>
            <person name="Marsaioli A.J."/>
            <person name="Bonatto J.M.C."/>
            <person name="Reis Junior O."/>
        </authorList>
    </citation>
    <scope>NUCLEOTIDE SEQUENCE</scope>
    <source>
        <strain evidence="9">28M1</strain>
    </source>
</reference>
<feature type="region of interest" description="Disordered" evidence="5">
    <location>
        <begin position="795"/>
        <end position="821"/>
    </location>
</feature>
<evidence type="ECO:0000313" key="9">
    <source>
        <dbReference type="EMBL" id="KAF3045008.1"/>
    </source>
</evidence>
<feature type="compositionally biased region" description="Polar residues" evidence="5">
    <location>
        <begin position="1317"/>
        <end position="1335"/>
    </location>
</feature>
<dbReference type="Gene3D" id="1.20.1510.10">
    <property type="entry name" value="Cation efflux protein transmembrane domain"/>
    <property type="match status" value="1"/>
</dbReference>
<feature type="transmembrane region" description="Helical" evidence="6">
    <location>
        <begin position="337"/>
        <end position="362"/>
    </location>
</feature>
<feature type="transmembrane region" description="Helical" evidence="6">
    <location>
        <begin position="274"/>
        <end position="292"/>
    </location>
</feature>
<gene>
    <name evidence="9" type="primary">MSC2</name>
    <name evidence="9" type="ORF">E8E12_002890</name>
</gene>
<feature type="region of interest" description="Disordered" evidence="5">
    <location>
        <begin position="1133"/>
        <end position="1163"/>
    </location>
</feature>
<dbReference type="Proteomes" id="UP000758155">
    <property type="component" value="Unassembled WGS sequence"/>
</dbReference>
<dbReference type="PANTHER" id="PTHR35487">
    <property type="entry name" value="DUF3824 DOMAIN-CONTAINING PROTEIN"/>
    <property type="match status" value="1"/>
</dbReference>
<accession>A0A9P4WYC1</accession>
<protein>
    <submittedName>
        <fullName evidence="9">Zinc transporter msc2</fullName>
    </submittedName>
</protein>
<feature type="compositionally biased region" description="Basic residues" evidence="5">
    <location>
        <begin position="1144"/>
        <end position="1159"/>
    </location>
</feature>
<sequence>MASTYALPIDSHTHGHGRSQSQSHYFTAASPNRKALSPVQEGNKPTSGHQHRRSDMSGQLYGAVRSPYAEYNGNAHNHGHGHSHSHSHAHTNSNGSTHSLTSFANSRPNGRLGLESPQTPRKNAAAAKYGMFSPVQESAPVQPSSSLLDLPETLTALLIPLPFLLASIAYPSAARKLPATLSEALVENEPAVAAETAANEAYLLNALFLTSVTLLVVGLIGRVRSSLEPPLDRRKAESSRTIAAALSDVSSLKQILGNVAGVLLPFFATMQIGGAKTALVLLTAIAAGLGATDHKPGKHTHWDDMKRTLRTRRTTFAVLLIGTIVDVFAWGHPACAMLGYGALFTSVFAAPPPLPTAGWSLITGSQTQDSYMGKGSARASLPKPSSPLISTPEATMLTCISGVGLMAITLLYSTFVPSITSTSQHTIIFTALSVASATALVFFSLPAALRSHQYIGLHLGGLLVIAFTGWQTVPEWYHVIFTGLSYILYASGVSWDTRTPHAHSHAHGHGHAHDHNHQHHLHANPSRFSTFLIARTTPGSIINSIMIERDSRRIAYFGVLNLSFMIVQFFYGFVSGSLGLLTDSIHMLFDCAGLAVGLAAAVMSKWRPNARFPYGYGKIDTLSGFANGVFLLLVSVEIIFDAFERLWEGHELQRLNELLIVSILGFLVNIGIFLHILADALGSVAVIISTLLTKSYGWSGWDPIASCIIAILIFLSAIPLVKSSGMRLMLSLPTDAEYGVRNTLQELSSLRGVVGYTVPKFWLEDEGAAHAESHAKEHQHDDCDATPRPAMSVIYKRSERERERERDWDTQSQGGARSYTTVRRYKVPDHSLEEDTYEQERMLVHRPREDYEERREVRKEYIVERNDPPPARSHVSEYRYVDRSPSPPRREVREYRIEREIDRSPSPARSNAREIRISREYERDSLEQQRDYQPYELERYSRDVEFFRPEPTPAPPPQPIIIRNEAQPAQQPIIIREEVPQPIIIRERIQEPAYELVERSEVYEDRQVARPRPRLDEDYYYERRVKEVDRGGRREERYFDEREYRDRHGDREYYSDDDAVYVHKEKDVWERDGSPNGKRSAAAGALAGVAAGQIIRHHRKRKGEEAGGNIGNALGYGALGAASAVALDRYNNRDRSRSLSSDRGRHRRHRSKSRNRSKSRVREVGTLAALAGVGLAAYAVGKRNKEKNAPVTTVVEEHRKVGLASAAVAGLVERNRSKSRKRKGKRSPSRIRQGVPIAAAGVAGAAVTGLRSKSRARSVAETAAVAGVAGLAAHEAAKRRDRKKAEKERDRRHEDESAYSQGSYSPGRYSPGRYSPGESTARPNNDSQYFPSTNYFPPPPTAPVDGNNPNAPYPPYNPADYPPHNNYGPPPPAGGYVHEDMNPGNPYARQDQNHYYQARRGDENVSAPVPVNSGAEHVTPISTRGLNKARDESPALAPSPVSTREKEVKFDLNPQEQEISPIPSPERRDDRDRRERRDDSDSDDDRRDFDRDRDRRRRHADERSNGSQGSGRDRKRHRRAESPGSDTDSTIELPPRFDEMGRRRDDDPAAERLEKVLQSLFR</sequence>
<feature type="transmembrane region" description="Helical" evidence="6">
    <location>
        <begin position="585"/>
        <end position="603"/>
    </location>
</feature>
<dbReference type="InterPro" id="IPR027469">
    <property type="entry name" value="Cation_efflux_TMD_sf"/>
</dbReference>
<feature type="compositionally biased region" description="Basic and acidic residues" evidence="5">
    <location>
        <begin position="874"/>
        <end position="903"/>
    </location>
</feature>
<evidence type="ECO:0000259" key="8">
    <source>
        <dbReference type="Pfam" id="PF12868"/>
    </source>
</evidence>
<feature type="region of interest" description="Disordered" evidence="5">
    <location>
        <begin position="1265"/>
        <end position="1549"/>
    </location>
</feature>
<proteinExistence type="predicted"/>
<feature type="region of interest" description="Disordered" evidence="5">
    <location>
        <begin position="864"/>
        <end position="916"/>
    </location>
</feature>
<feature type="transmembrane region" description="Helical" evidence="6">
    <location>
        <begin position="202"/>
        <end position="221"/>
    </location>
</feature>
<feature type="compositionally biased region" description="Basic and acidic residues" evidence="5">
    <location>
        <begin position="1465"/>
        <end position="1504"/>
    </location>
</feature>
<feature type="transmembrane region" description="Helical" evidence="6">
    <location>
        <begin position="427"/>
        <end position="447"/>
    </location>
</feature>
<evidence type="ECO:0000256" key="1">
    <source>
        <dbReference type="ARBA" id="ARBA00004141"/>
    </source>
</evidence>
<feature type="domain" description="DUF3824" evidence="8">
    <location>
        <begin position="1251"/>
        <end position="1405"/>
    </location>
</feature>
<evidence type="ECO:0000256" key="3">
    <source>
        <dbReference type="ARBA" id="ARBA00022989"/>
    </source>
</evidence>
<evidence type="ECO:0000256" key="2">
    <source>
        <dbReference type="ARBA" id="ARBA00022692"/>
    </source>
</evidence>
<dbReference type="GO" id="GO:0016020">
    <property type="term" value="C:membrane"/>
    <property type="evidence" value="ECO:0007669"/>
    <property type="project" value="UniProtKB-SubCell"/>
</dbReference>
<keyword evidence="2 6" id="KW-0812">Transmembrane</keyword>
<feature type="transmembrane region" description="Helical" evidence="6">
    <location>
        <begin position="394"/>
        <end position="415"/>
    </location>
</feature>
<feature type="region of interest" description="Disordered" evidence="5">
    <location>
        <begin position="69"/>
        <end position="124"/>
    </location>
</feature>
<organism evidence="9 10">
    <name type="scientific">Didymella heteroderae</name>
    <dbReference type="NCBI Taxonomy" id="1769908"/>
    <lineage>
        <taxon>Eukaryota</taxon>
        <taxon>Fungi</taxon>
        <taxon>Dikarya</taxon>
        <taxon>Ascomycota</taxon>
        <taxon>Pezizomycotina</taxon>
        <taxon>Dothideomycetes</taxon>
        <taxon>Pleosporomycetidae</taxon>
        <taxon>Pleosporales</taxon>
        <taxon>Pleosporineae</taxon>
        <taxon>Didymellaceae</taxon>
        <taxon>Didymella</taxon>
    </lineage>
</organism>
<feature type="transmembrane region" description="Helical" evidence="6">
    <location>
        <begin position="454"/>
        <end position="470"/>
    </location>
</feature>
<feature type="transmembrane region" description="Helical" evidence="6">
    <location>
        <begin position="703"/>
        <end position="721"/>
    </location>
</feature>
<feature type="compositionally biased region" description="Basic and acidic residues" evidence="5">
    <location>
        <begin position="1275"/>
        <end position="1296"/>
    </location>
</feature>
<feature type="region of interest" description="Disordered" evidence="5">
    <location>
        <begin position="1"/>
        <end position="56"/>
    </location>
</feature>
<feature type="compositionally biased region" description="Basic and acidic residues" evidence="5">
    <location>
        <begin position="1133"/>
        <end position="1143"/>
    </location>
</feature>
<dbReference type="SUPFAM" id="SSF161111">
    <property type="entry name" value="Cation efflux protein transmembrane domain-like"/>
    <property type="match status" value="1"/>
</dbReference>
<dbReference type="OrthoDB" id="78669at2759"/>
<dbReference type="GO" id="GO:0008324">
    <property type="term" value="F:monoatomic cation transmembrane transporter activity"/>
    <property type="evidence" value="ECO:0007669"/>
    <property type="project" value="InterPro"/>
</dbReference>
<feature type="domain" description="Cation efflux protein transmembrane" evidence="7">
    <location>
        <begin position="556"/>
        <end position="729"/>
    </location>
</feature>
<feature type="domain" description="DUF3824" evidence="8">
    <location>
        <begin position="1156"/>
        <end position="1201"/>
    </location>
</feature>
<feature type="transmembrane region" description="Helical" evidence="6">
    <location>
        <begin position="554"/>
        <end position="573"/>
    </location>
</feature>
<comment type="caution">
    <text evidence="9">The sequence shown here is derived from an EMBL/GenBank/DDBJ whole genome shotgun (WGS) entry which is preliminary data.</text>
</comment>
<keyword evidence="4 6" id="KW-0472">Membrane</keyword>
<dbReference type="NCBIfam" id="TIGR01297">
    <property type="entry name" value="CDF"/>
    <property type="match status" value="1"/>
</dbReference>
<evidence type="ECO:0000259" key="7">
    <source>
        <dbReference type="Pfam" id="PF01545"/>
    </source>
</evidence>
<dbReference type="InterPro" id="IPR002524">
    <property type="entry name" value="Cation_efflux"/>
</dbReference>
<keyword evidence="10" id="KW-1185">Reference proteome</keyword>
<feature type="compositionally biased region" description="Low complexity" evidence="5">
    <location>
        <begin position="90"/>
        <end position="99"/>
    </location>
</feature>
<keyword evidence="3 6" id="KW-1133">Transmembrane helix</keyword>
<feature type="transmembrane region" description="Helical" evidence="6">
    <location>
        <begin position="655"/>
        <end position="673"/>
    </location>
</feature>